<accession>A0A8H5ESC7</accession>
<dbReference type="InterPro" id="IPR036322">
    <property type="entry name" value="WD40_repeat_dom_sf"/>
</dbReference>
<feature type="compositionally biased region" description="Basic and acidic residues" evidence="5">
    <location>
        <begin position="167"/>
        <end position="259"/>
    </location>
</feature>
<sequence length="915" mass="98080">MATTTTSTSDNAGAPRNNESRSATVYSHRPMQPAVVTARTHTSSHPNSHHTNSHTPTQISIATPSPTKGGSYTTRAPSPVNNASSSTARPPRIETPPSLRVSLASIRADYVALAEEVATVRAARDDLANRFQEQSVELAEVKRALNALERTHYSTIGEYGGHRNTHAGREIELDDRNGGPYSRTRDSRTTMRERVPSGRDMDGREGAGRGGRSGHDEPGGYPRDRAEPDNYRTEGQGREQDARGGGRGGRQVDEGRDSRYNESDYEMRAALSYLPQQQHRSGAASSSAGPAHPQSPQTARDSYFGQDTQRPLYTSTPHPTSEHSQHPPHPSQSPYTHHPHASGHTTPRGPHPISREPSSINTGMAGPPSYSSHTGPGNPGPVGYTSRRPYEDDYEDEGSVNVAADRNGRASKRHKGRRDRAPSPSVRANGAETSGSSSRNTSSNSIGPSMGSVSTSTSATSAHLSPHPGHPHAAHQGRSRSHPPSPIVPGAEFAHLNMHTVPPGFAKEGDDWHAVFDPRGGVYSPAPPSPLGSGSGQRSPASGASGARGTLRRTMDVNLNLTIQHQSVVCSVQFSGDGRYLATGCNRTTQIYDVTTGAQVCVLEDLNASKSGKDLYIRSIRFSPDSMLLATGAEDCKIRIWDLSSRTIRRVLTGHEQEIYAIDFAPHDGRHIASGSGDKTLRLWDLATEACMVITVDSKGSTVTHTRPGSPPRTTPRLHRGPDGTDAHAYDTTTSEGASVLDTGVTSVAFSPDGSFVAAGSLDWNVRVWSVADGTLLRVLRGHSDSVYSIGWTPNGRSIVSGSLDCIAKLWDWDWDAADSRLSVATREKGRAPLNFSSHKDYVLSVCVSHDGRYVLSGSKDRCVHVWDAHTGALQFGLQGHKNSVISLAVNPLGGMFATGSGDSTTRIWTYSAIA</sequence>
<dbReference type="SMART" id="SM00320">
    <property type="entry name" value="WD40"/>
    <property type="match status" value="7"/>
</dbReference>
<dbReference type="InterPro" id="IPR001680">
    <property type="entry name" value="WD40_rpt"/>
</dbReference>
<keyword evidence="7" id="KW-1185">Reference proteome</keyword>
<dbReference type="PROSITE" id="PS50294">
    <property type="entry name" value="WD_REPEATS_REGION"/>
    <property type="match status" value="6"/>
</dbReference>
<dbReference type="Pfam" id="PF00400">
    <property type="entry name" value="WD40"/>
    <property type="match status" value="7"/>
</dbReference>
<evidence type="ECO:0000313" key="7">
    <source>
        <dbReference type="Proteomes" id="UP000567179"/>
    </source>
</evidence>
<evidence type="ECO:0000256" key="5">
    <source>
        <dbReference type="SAM" id="MobiDB-lite"/>
    </source>
</evidence>
<dbReference type="PRINTS" id="PR00320">
    <property type="entry name" value="GPROTEINBRPT"/>
</dbReference>
<dbReference type="AlphaFoldDB" id="A0A8H5ESC7"/>
<evidence type="ECO:0000256" key="4">
    <source>
        <dbReference type="SAM" id="Coils"/>
    </source>
</evidence>
<dbReference type="InterPro" id="IPR015943">
    <property type="entry name" value="WD40/YVTN_repeat-like_dom_sf"/>
</dbReference>
<dbReference type="PROSITE" id="PS00678">
    <property type="entry name" value="WD_REPEATS_1"/>
    <property type="match status" value="3"/>
</dbReference>
<dbReference type="InterPro" id="IPR019775">
    <property type="entry name" value="WD40_repeat_CS"/>
</dbReference>
<dbReference type="SUPFAM" id="SSF50978">
    <property type="entry name" value="WD40 repeat-like"/>
    <property type="match status" value="1"/>
</dbReference>
<dbReference type="CDD" id="cd00200">
    <property type="entry name" value="WD40"/>
    <property type="match status" value="1"/>
</dbReference>
<feature type="repeat" description="WD" evidence="3">
    <location>
        <begin position="878"/>
        <end position="915"/>
    </location>
</feature>
<feature type="compositionally biased region" description="Basic residues" evidence="5">
    <location>
        <begin position="409"/>
        <end position="418"/>
    </location>
</feature>
<evidence type="ECO:0000256" key="3">
    <source>
        <dbReference type="PROSITE-ProRule" id="PRU00221"/>
    </source>
</evidence>
<feature type="repeat" description="WD" evidence="3">
    <location>
        <begin position="610"/>
        <end position="651"/>
    </location>
</feature>
<dbReference type="PROSITE" id="PS50082">
    <property type="entry name" value="WD_REPEATS_2"/>
    <property type="match status" value="6"/>
</dbReference>
<dbReference type="Proteomes" id="UP000567179">
    <property type="component" value="Unassembled WGS sequence"/>
</dbReference>
<keyword evidence="1 3" id="KW-0853">WD repeat</keyword>
<feature type="repeat" description="WD" evidence="3">
    <location>
        <begin position="745"/>
        <end position="779"/>
    </location>
</feature>
<feature type="coiled-coil region" evidence="4">
    <location>
        <begin position="124"/>
        <end position="151"/>
    </location>
</feature>
<evidence type="ECO:0000256" key="1">
    <source>
        <dbReference type="ARBA" id="ARBA00022574"/>
    </source>
</evidence>
<feature type="region of interest" description="Disordered" evidence="5">
    <location>
        <begin position="157"/>
        <end position="259"/>
    </location>
</feature>
<feature type="compositionally biased region" description="Low complexity" evidence="5">
    <location>
        <begin position="433"/>
        <end position="467"/>
    </location>
</feature>
<evidence type="ECO:0000313" key="6">
    <source>
        <dbReference type="EMBL" id="KAF5310601.1"/>
    </source>
</evidence>
<dbReference type="EMBL" id="JAACJJ010000057">
    <property type="protein sequence ID" value="KAF5310601.1"/>
    <property type="molecule type" value="Genomic_DNA"/>
</dbReference>
<dbReference type="PANTHER" id="PTHR19848:SF8">
    <property type="entry name" value="F-BOX AND WD REPEAT DOMAIN CONTAINING 7"/>
    <property type="match status" value="1"/>
</dbReference>
<keyword evidence="2" id="KW-0677">Repeat</keyword>
<feature type="region of interest" description="Disordered" evidence="5">
    <location>
        <begin position="276"/>
        <end position="549"/>
    </location>
</feature>
<gene>
    <name evidence="6" type="ORF">D9619_008249</name>
</gene>
<feature type="region of interest" description="Disordered" evidence="5">
    <location>
        <begin position="1"/>
        <end position="96"/>
    </location>
</feature>
<comment type="caution">
    <text evidence="6">The sequence shown here is derived from an EMBL/GenBank/DDBJ whole genome shotgun (WGS) entry which is preliminary data.</text>
</comment>
<feature type="compositionally biased region" description="Polar residues" evidence="5">
    <location>
        <begin position="1"/>
        <end position="11"/>
    </location>
</feature>
<dbReference type="PANTHER" id="PTHR19848">
    <property type="entry name" value="WD40 REPEAT PROTEIN"/>
    <property type="match status" value="1"/>
</dbReference>
<dbReference type="InterPro" id="IPR020472">
    <property type="entry name" value="WD40_PAC1"/>
</dbReference>
<name>A0A8H5ESC7_9AGAR</name>
<dbReference type="Gene3D" id="1.20.5.340">
    <property type="match status" value="1"/>
</dbReference>
<evidence type="ECO:0008006" key="8">
    <source>
        <dbReference type="Google" id="ProtNLM"/>
    </source>
</evidence>
<protein>
    <recommendedName>
        <fullName evidence="8">Transcriptional repressor Tup1 N-terminal domain-containing protein</fullName>
    </recommendedName>
</protein>
<feature type="compositionally biased region" description="Polar residues" evidence="5">
    <location>
        <begin position="58"/>
        <end position="88"/>
    </location>
</feature>
<dbReference type="OrthoDB" id="17410at2759"/>
<feature type="repeat" description="WD" evidence="3">
    <location>
        <begin position="652"/>
        <end position="694"/>
    </location>
</feature>
<organism evidence="6 7">
    <name type="scientific">Psilocybe cf. subviscida</name>
    <dbReference type="NCBI Taxonomy" id="2480587"/>
    <lineage>
        <taxon>Eukaryota</taxon>
        <taxon>Fungi</taxon>
        <taxon>Dikarya</taxon>
        <taxon>Basidiomycota</taxon>
        <taxon>Agaricomycotina</taxon>
        <taxon>Agaricomycetes</taxon>
        <taxon>Agaricomycetidae</taxon>
        <taxon>Agaricales</taxon>
        <taxon>Agaricineae</taxon>
        <taxon>Strophariaceae</taxon>
        <taxon>Psilocybe</taxon>
    </lineage>
</organism>
<reference evidence="6 7" key="1">
    <citation type="journal article" date="2020" name="ISME J.">
        <title>Uncovering the hidden diversity of litter-decomposition mechanisms in mushroom-forming fungi.</title>
        <authorList>
            <person name="Floudas D."/>
            <person name="Bentzer J."/>
            <person name="Ahren D."/>
            <person name="Johansson T."/>
            <person name="Persson P."/>
            <person name="Tunlid A."/>
        </authorList>
    </citation>
    <scope>NUCLEOTIDE SEQUENCE [LARGE SCALE GENOMIC DNA]</scope>
    <source>
        <strain evidence="6 7">CBS 101986</strain>
    </source>
</reference>
<feature type="repeat" description="WD" evidence="3">
    <location>
        <begin position="836"/>
        <end position="872"/>
    </location>
</feature>
<feature type="repeat" description="WD" evidence="3">
    <location>
        <begin position="780"/>
        <end position="812"/>
    </location>
</feature>
<proteinExistence type="predicted"/>
<feature type="compositionally biased region" description="Low complexity" evidence="5">
    <location>
        <begin position="276"/>
        <end position="297"/>
    </location>
</feature>
<feature type="compositionally biased region" description="Basic residues" evidence="5">
    <location>
        <begin position="469"/>
        <end position="481"/>
    </location>
</feature>
<keyword evidence="4" id="KW-0175">Coiled coil</keyword>
<feature type="region of interest" description="Disordered" evidence="5">
    <location>
        <begin position="701"/>
        <end position="726"/>
    </location>
</feature>
<evidence type="ECO:0000256" key="2">
    <source>
        <dbReference type="ARBA" id="ARBA00022737"/>
    </source>
</evidence>
<feature type="compositionally biased region" description="Basic and acidic residues" evidence="5">
    <location>
        <begin position="507"/>
        <end position="516"/>
    </location>
</feature>
<dbReference type="Gene3D" id="2.130.10.10">
    <property type="entry name" value="YVTN repeat-like/Quinoprotein amine dehydrogenase"/>
    <property type="match status" value="2"/>
</dbReference>